<dbReference type="InterPro" id="IPR036844">
    <property type="entry name" value="Hint_dom_sf"/>
</dbReference>
<name>A0A2G1MKZ2_9RHOB</name>
<comment type="caution">
    <text evidence="2">The sequence shown here is derived from an EMBL/GenBank/DDBJ whole genome shotgun (WGS) entry which is preliminary data.</text>
</comment>
<evidence type="ECO:0000313" key="3">
    <source>
        <dbReference type="Proteomes" id="UP000221860"/>
    </source>
</evidence>
<organism evidence="2 3">
    <name type="scientific">Limimaricola cinnabarinus</name>
    <dbReference type="NCBI Taxonomy" id="1125964"/>
    <lineage>
        <taxon>Bacteria</taxon>
        <taxon>Pseudomonadati</taxon>
        <taxon>Pseudomonadota</taxon>
        <taxon>Alphaproteobacteria</taxon>
        <taxon>Rhodobacterales</taxon>
        <taxon>Paracoccaceae</taxon>
        <taxon>Limimaricola</taxon>
    </lineage>
</organism>
<gene>
    <name evidence="2" type="ORF">CJ301_02375</name>
</gene>
<dbReference type="OrthoDB" id="6305173at2"/>
<evidence type="ECO:0000259" key="1">
    <source>
        <dbReference type="Pfam" id="PF13403"/>
    </source>
</evidence>
<dbReference type="CDD" id="cd00081">
    <property type="entry name" value="Hint"/>
    <property type="match status" value="1"/>
</dbReference>
<dbReference type="Pfam" id="PF13403">
    <property type="entry name" value="Hint_2"/>
    <property type="match status" value="1"/>
</dbReference>
<accession>A0A2G1MKZ2</accession>
<dbReference type="RefSeq" id="WP_099273806.1">
    <property type="nucleotide sequence ID" value="NZ_KZ304951.1"/>
</dbReference>
<keyword evidence="3" id="KW-1185">Reference proteome</keyword>
<dbReference type="InterPro" id="IPR028992">
    <property type="entry name" value="Hedgehog/Intein_dom"/>
</dbReference>
<dbReference type="Proteomes" id="UP000221860">
    <property type="component" value="Unassembled WGS sequence"/>
</dbReference>
<dbReference type="AlphaFoldDB" id="A0A2G1MKZ2"/>
<evidence type="ECO:0000313" key="2">
    <source>
        <dbReference type="EMBL" id="PHP29332.1"/>
    </source>
</evidence>
<dbReference type="Gene3D" id="2.170.16.10">
    <property type="entry name" value="Hedgehog/Intein (Hint) domain"/>
    <property type="match status" value="1"/>
</dbReference>
<feature type="domain" description="Hedgehog/Intein (Hint)" evidence="1">
    <location>
        <begin position="150"/>
        <end position="286"/>
    </location>
</feature>
<proteinExistence type="predicted"/>
<reference evidence="2 3" key="1">
    <citation type="submission" date="2017-08" db="EMBL/GenBank/DDBJ databases">
        <title>Draft Genome Sequence of Loktanella cinnabarina Strain XM1, Isolated from Coastal Surface Water.</title>
        <authorList>
            <person name="Ma R."/>
            <person name="Wang J."/>
            <person name="Wang Q."/>
            <person name="Ma Z."/>
            <person name="Li J."/>
            <person name="Chen L."/>
        </authorList>
    </citation>
    <scope>NUCLEOTIDE SEQUENCE [LARGE SCALE GENOMIC DNA]</scope>
    <source>
        <strain evidence="2 3">XM1</strain>
    </source>
</reference>
<protein>
    <recommendedName>
        <fullName evidence="1">Hedgehog/Intein (Hint) domain-containing protein</fullName>
    </recommendedName>
</protein>
<dbReference type="SUPFAM" id="SSF51294">
    <property type="entry name" value="Hedgehog/intein (Hint) domain"/>
    <property type="match status" value="1"/>
</dbReference>
<sequence>MTGKQVDYDSETQQLAVFDAADLRVAQGVAQGDPLSFADELVPDDLYRVEAAGPARRLKLRAMPGGAFQVVSGAADGRAGRRLHLDSCLTLMARDGTTSEAIVLVEVEADTAQAVYLLPLGRLEQGEDYRLVGIDRHAGTARLAEIACVSFTRGTRIAMASGAQVPVERLAPGDRILTRDDGPQVLRWVGQTTLRATGRFAPVLIREGALHNARDLWLSPDHRIFVWQREDHLRAGRAELMVRVRHLINGDTVIQSEGGFADYFQLVFDDHQIVYAEGIAAESLLVDHRTRGAVPEGIARHATPQHLSYEVSETLLSGSDAVALLRRASGL</sequence>
<dbReference type="EMBL" id="NQWH01000003">
    <property type="protein sequence ID" value="PHP29332.1"/>
    <property type="molecule type" value="Genomic_DNA"/>
</dbReference>